<dbReference type="HOGENOM" id="CLU_756241_0_0_5"/>
<proteinExistence type="predicted"/>
<sequence length="366" mass="40946">MLHDALRIERAARRKAQPRVHRVAQRRDLPGLPGARAVARGQRVERRPERAVDARLGLDVVRPVRHRRDVEHGDVVAPGLQDQFHRIEPDQHDEIRLLDRRGLGRAAGEETDARGMILGHDALGLVGGQRRAAQRIDEAPDGVRHARRARLEAQDDHRPSRLRQKVMRLREFRQTGRSGTRSGKAGGRRAARGDAGQLDMHRPLRRGQGKIQKPLDLVSRRVTIETAMPLHDRRAHRRLVEDLMRHVGGERLAEPVGHEHHRRPVERGMREPVHRLRQPRPLGGQRGAGGAGHVGIGRRHHHRRVLGPGQHEGHAQRLGRGNQVEAGAPSGHPVDASRAAQVKRLHEPLGDGPFGHRTPGTEPAET</sequence>
<evidence type="ECO:0000313" key="2">
    <source>
        <dbReference type="EMBL" id="EPX76632.1"/>
    </source>
</evidence>
<accession>S9Q9J2</accession>
<protein>
    <submittedName>
        <fullName evidence="2">Uncharacterized protein</fullName>
    </submittedName>
</protein>
<evidence type="ECO:0000256" key="1">
    <source>
        <dbReference type="SAM" id="MobiDB-lite"/>
    </source>
</evidence>
<evidence type="ECO:0000313" key="3">
    <source>
        <dbReference type="Proteomes" id="UP000015347"/>
    </source>
</evidence>
<dbReference type="EMBL" id="APVH01000046">
    <property type="protein sequence ID" value="EPX76632.1"/>
    <property type="molecule type" value="Genomic_DNA"/>
</dbReference>
<feature type="region of interest" description="Disordered" evidence="1">
    <location>
        <begin position="277"/>
        <end position="298"/>
    </location>
</feature>
<dbReference type="AlphaFoldDB" id="S9Q9J2"/>
<feature type="region of interest" description="Disordered" evidence="1">
    <location>
        <begin position="322"/>
        <end position="366"/>
    </location>
</feature>
<comment type="caution">
    <text evidence="2">The sequence shown here is derived from an EMBL/GenBank/DDBJ whole genome shotgun (WGS) entry which is preliminary data.</text>
</comment>
<keyword evidence="3" id="KW-1185">Reference proteome</keyword>
<feature type="region of interest" description="Disordered" evidence="1">
    <location>
        <begin position="174"/>
        <end position="211"/>
    </location>
</feature>
<name>S9Q9J2_9RHOB</name>
<feature type="compositionally biased region" description="Gly residues" evidence="1">
    <location>
        <begin position="284"/>
        <end position="295"/>
    </location>
</feature>
<gene>
    <name evidence="2" type="ORF">Salmuc_00464</name>
</gene>
<dbReference type="Proteomes" id="UP000015347">
    <property type="component" value="Unassembled WGS sequence"/>
</dbReference>
<organism evidence="2 3">
    <name type="scientific">Salipiger mucosus DSM 16094</name>
    <dbReference type="NCBI Taxonomy" id="1123237"/>
    <lineage>
        <taxon>Bacteria</taxon>
        <taxon>Pseudomonadati</taxon>
        <taxon>Pseudomonadota</taxon>
        <taxon>Alphaproteobacteria</taxon>
        <taxon>Rhodobacterales</taxon>
        <taxon>Roseobacteraceae</taxon>
        <taxon>Salipiger</taxon>
    </lineage>
</organism>
<reference evidence="3" key="1">
    <citation type="journal article" date="2014" name="Stand. Genomic Sci.">
        <title>Genome sequence of the exopolysaccharide-producing Salipiger mucosus type strain (DSM 16094(T)), a moderately halophilic member of the Roseobacter clade.</title>
        <authorList>
            <person name="Riedel T."/>
            <person name="Spring S."/>
            <person name="Fiebig A."/>
            <person name="Petersen J."/>
            <person name="Kyrpides N.C."/>
            <person name="Goker M."/>
            <person name="Klenk H.P."/>
        </authorList>
    </citation>
    <scope>NUCLEOTIDE SEQUENCE [LARGE SCALE GENOMIC DNA]</scope>
    <source>
        <strain evidence="3">DSM 16094</strain>
    </source>
</reference>